<evidence type="ECO:0000313" key="7">
    <source>
        <dbReference type="EMBL" id="GAA2468130.1"/>
    </source>
</evidence>
<sequence>MRALQFTGPDQFRVNEIDIPELAPDEVLVASRSVGICHSDIELLAGRYIIPFDYPVIPGHEWAGEVVRAGRDVRRLGVGDRVVGECVIGEDHFGFSISGAAAEFFVAKESWLHVLPDNLSWTQGALVEPFSCGYYATVRADNLDASDTVVVLGAGPIGLGVVAAAAGHGAKVVVAEPSTARGELALWLGADRVLDPTADGFDEQVLDATEGVGASVVFEASGKPSAMATALEVAAFRARIVYIGIDVGGSAPARLGLFQSKELQGRGIIGSPGVWPQTLRFLSRTGTDLSPLVTASHDLADAEKAVSAVLEDRSQVKVHITSSAQL</sequence>
<keyword evidence="2 5" id="KW-0479">Metal-binding</keyword>
<dbReference type="InterPro" id="IPR020843">
    <property type="entry name" value="ER"/>
</dbReference>
<proteinExistence type="inferred from homology"/>
<name>A0ABN3KS31_9MICO</name>
<protein>
    <submittedName>
        <fullName evidence="7">Zinc-binding alcohol dehydrogenase family protein</fullName>
    </submittedName>
</protein>
<keyword evidence="8" id="KW-1185">Reference proteome</keyword>
<evidence type="ECO:0000256" key="5">
    <source>
        <dbReference type="RuleBase" id="RU361277"/>
    </source>
</evidence>
<dbReference type="Gene3D" id="3.90.180.10">
    <property type="entry name" value="Medium-chain alcohol dehydrogenases, catalytic domain"/>
    <property type="match status" value="2"/>
</dbReference>
<dbReference type="PROSITE" id="PS00059">
    <property type="entry name" value="ADH_ZINC"/>
    <property type="match status" value="1"/>
</dbReference>
<evidence type="ECO:0000256" key="3">
    <source>
        <dbReference type="ARBA" id="ARBA00022833"/>
    </source>
</evidence>
<dbReference type="InterPro" id="IPR011032">
    <property type="entry name" value="GroES-like_sf"/>
</dbReference>
<evidence type="ECO:0000256" key="2">
    <source>
        <dbReference type="ARBA" id="ARBA00022723"/>
    </source>
</evidence>
<dbReference type="SMART" id="SM00829">
    <property type="entry name" value="PKS_ER"/>
    <property type="match status" value="1"/>
</dbReference>
<dbReference type="InterPro" id="IPR013149">
    <property type="entry name" value="ADH-like_C"/>
</dbReference>
<dbReference type="InterPro" id="IPR002328">
    <property type="entry name" value="ADH_Zn_CS"/>
</dbReference>
<dbReference type="Pfam" id="PF08240">
    <property type="entry name" value="ADH_N"/>
    <property type="match status" value="1"/>
</dbReference>
<dbReference type="Gene3D" id="3.40.50.720">
    <property type="entry name" value="NAD(P)-binding Rossmann-like Domain"/>
    <property type="match status" value="1"/>
</dbReference>
<organism evidence="7 8">
    <name type="scientific">Terrabacter carboxydivorans</name>
    <dbReference type="NCBI Taxonomy" id="619730"/>
    <lineage>
        <taxon>Bacteria</taxon>
        <taxon>Bacillati</taxon>
        <taxon>Actinomycetota</taxon>
        <taxon>Actinomycetes</taxon>
        <taxon>Micrococcales</taxon>
        <taxon>Intrasporangiaceae</taxon>
        <taxon>Terrabacter</taxon>
    </lineage>
</organism>
<dbReference type="PANTHER" id="PTHR43401">
    <property type="entry name" value="L-THREONINE 3-DEHYDROGENASE"/>
    <property type="match status" value="1"/>
</dbReference>
<reference evidence="7 8" key="1">
    <citation type="journal article" date="2019" name="Int. J. Syst. Evol. Microbiol.">
        <title>The Global Catalogue of Microorganisms (GCM) 10K type strain sequencing project: providing services to taxonomists for standard genome sequencing and annotation.</title>
        <authorList>
            <consortium name="The Broad Institute Genomics Platform"/>
            <consortium name="The Broad Institute Genome Sequencing Center for Infectious Disease"/>
            <person name="Wu L."/>
            <person name="Ma J."/>
        </authorList>
    </citation>
    <scope>NUCLEOTIDE SEQUENCE [LARGE SCALE GENOMIC DNA]</scope>
    <source>
        <strain evidence="7 8">JCM 16259</strain>
    </source>
</reference>
<evidence type="ECO:0000259" key="6">
    <source>
        <dbReference type="SMART" id="SM00829"/>
    </source>
</evidence>
<gene>
    <name evidence="7" type="ORF">GCM10009858_01690</name>
</gene>
<dbReference type="InterPro" id="IPR013154">
    <property type="entry name" value="ADH-like_N"/>
</dbReference>
<evidence type="ECO:0000313" key="8">
    <source>
        <dbReference type="Proteomes" id="UP001500730"/>
    </source>
</evidence>
<comment type="caution">
    <text evidence="7">The sequence shown here is derived from an EMBL/GenBank/DDBJ whole genome shotgun (WGS) entry which is preliminary data.</text>
</comment>
<keyword evidence="3 5" id="KW-0862">Zinc</keyword>
<dbReference type="InterPro" id="IPR050129">
    <property type="entry name" value="Zn_alcohol_dh"/>
</dbReference>
<evidence type="ECO:0000256" key="4">
    <source>
        <dbReference type="ARBA" id="ARBA00023002"/>
    </source>
</evidence>
<comment type="similarity">
    <text evidence="5">Belongs to the zinc-containing alcohol dehydrogenase family.</text>
</comment>
<dbReference type="PANTHER" id="PTHR43401:SF2">
    <property type="entry name" value="L-THREONINE 3-DEHYDROGENASE"/>
    <property type="match status" value="1"/>
</dbReference>
<feature type="domain" description="Enoyl reductase (ER)" evidence="6">
    <location>
        <begin position="8"/>
        <end position="320"/>
    </location>
</feature>
<dbReference type="SUPFAM" id="SSF51735">
    <property type="entry name" value="NAD(P)-binding Rossmann-fold domains"/>
    <property type="match status" value="1"/>
</dbReference>
<dbReference type="EMBL" id="BAAARE010000001">
    <property type="protein sequence ID" value="GAA2468130.1"/>
    <property type="molecule type" value="Genomic_DNA"/>
</dbReference>
<dbReference type="Proteomes" id="UP001500730">
    <property type="component" value="Unassembled WGS sequence"/>
</dbReference>
<dbReference type="SUPFAM" id="SSF50129">
    <property type="entry name" value="GroES-like"/>
    <property type="match status" value="1"/>
</dbReference>
<dbReference type="RefSeq" id="WP_344252218.1">
    <property type="nucleotide sequence ID" value="NZ_BAAARE010000001.1"/>
</dbReference>
<dbReference type="InterPro" id="IPR036291">
    <property type="entry name" value="NAD(P)-bd_dom_sf"/>
</dbReference>
<evidence type="ECO:0000256" key="1">
    <source>
        <dbReference type="ARBA" id="ARBA00001947"/>
    </source>
</evidence>
<keyword evidence="4" id="KW-0560">Oxidoreductase</keyword>
<dbReference type="Pfam" id="PF00107">
    <property type="entry name" value="ADH_zinc_N"/>
    <property type="match status" value="1"/>
</dbReference>
<comment type="cofactor">
    <cofactor evidence="1 5">
        <name>Zn(2+)</name>
        <dbReference type="ChEBI" id="CHEBI:29105"/>
    </cofactor>
</comment>
<accession>A0ABN3KS31</accession>